<feature type="compositionally biased region" description="Polar residues" evidence="3">
    <location>
        <begin position="1"/>
        <end position="12"/>
    </location>
</feature>
<dbReference type="VEuPathDB" id="ToxoDB:CSUI_000310"/>
<accession>A0A2C6LHG1</accession>
<feature type="compositionally biased region" description="Basic and acidic residues" evidence="3">
    <location>
        <begin position="761"/>
        <end position="783"/>
    </location>
</feature>
<feature type="compositionally biased region" description="Basic and acidic residues" evidence="3">
    <location>
        <begin position="182"/>
        <end position="193"/>
    </location>
</feature>
<keyword evidence="2" id="KW-0819">tRNA processing</keyword>
<feature type="compositionally biased region" description="Basic and acidic residues" evidence="3">
    <location>
        <begin position="239"/>
        <end position="266"/>
    </location>
</feature>
<feature type="region of interest" description="Disordered" evidence="3">
    <location>
        <begin position="338"/>
        <end position="426"/>
    </location>
</feature>
<feature type="compositionally biased region" description="Low complexity" evidence="3">
    <location>
        <begin position="444"/>
        <end position="464"/>
    </location>
</feature>
<dbReference type="GO" id="GO:0000049">
    <property type="term" value="F:tRNA binding"/>
    <property type="evidence" value="ECO:0007669"/>
    <property type="project" value="InterPro"/>
</dbReference>
<comment type="caution">
    <text evidence="4">The sequence shown here is derived from an EMBL/GenBank/DDBJ whole genome shotgun (WGS) entry which is preliminary data.</text>
</comment>
<name>A0A2C6LHG1_9APIC</name>
<feature type="compositionally biased region" description="Pro residues" evidence="3">
    <location>
        <begin position="520"/>
        <end position="538"/>
    </location>
</feature>
<feature type="compositionally biased region" description="Low complexity" evidence="3">
    <location>
        <begin position="24"/>
        <end position="39"/>
    </location>
</feature>
<feature type="compositionally biased region" description="Basic and acidic residues" evidence="3">
    <location>
        <begin position="367"/>
        <end position="417"/>
    </location>
</feature>
<evidence type="ECO:0000256" key="3">
    <source>
        <dbReference type="SAM" id="MobiDB-lite"/>
    </source>
</evidence>
<protein>
    <submittedName>
        <fullName evidence="4">Uncharacterized protein</fullName>
    </submittedName>
</protein>
<dbReference type="AlphaFoldDB" id="A0A2C6LHG1"/>
<dbReference type="GeneID" id="94423755"/>
<dbReference type="RefSeq" id="XP_067927479.1">
    <property type="nucleotide sequence ID" value="XM_068060544.1"/>
</dbReference>
<feature type="region of interest" description="Disordered" evidence="3">
    <location>
        <begin position="444"/>
        <end position="471"/>
    </location>
</feature>
<evidence type="ECO:0000256" key="2">
    <source>
        <dbReference type="ARBA" id="ARBA00022694"/>
    </source>
</evidence>
<proteinExistence type="predicted"/>
<feature type="region of interest" description="Disordered" evidence="3">
    <location>
        <begin position="109"/>
        <end position="142"/>
    </location>
</feature>
<dbReference type="Proteomes" id="UP000221165">
    <property type="component" value="Unassembled WGS sequence"/>
</dbReference>
<dbReference type="InterPro" id="IPR019407">
    <property type="entry name" value="CTU2"/>
</dbReference>
<evidence type="ECO:0000256" key="1">
    <source>
        <dbReference type="ARBA" id="ARBA00022490"/>
    </source>
</evidence>
<dbReference type="GO" id="GO:0016783">
    <property type="term" value="F:sulfurtransferase activity"/>
    <property type="evidence" value="ECO:0007669"/>
    <property type="project" value="TreeGrafter"/>
</dbReference>
<keyword evidence="1" id="KW-0963">Cytoplasm</keyword>
<dbReference type="GO" id="GO:0005829">
    <property type="term" value="C:cytosol"/>
    <property type="evidence" value="ECO:0007669"/>
    <property type="project" value="TreeGrafter"/>
</dbReference>
<feature type="region of interest" description="Disordered" evidence="3">
    <location>
        <begin position="176"/>
        <end position="309"/>
    </location>
</feature>
<organism evidence="4 5">
    <name type="scientific">Cystoisospora suis</name>
    <dbReference type="NCBI Taxonomy" id="483139"/>
    <lineage>
        <taxon>Eukaryota</taxon>
        <taxon>Sar</taxon>
        <taxon>Alveolata</taxon>
        <taxon>Apicomplexa</taxon>
        <taxon>Conoidasida</taxon>
        <taxon>Coccidia</taxon>
        <taxon>Eucoccidiorida</taxon>
        <taxon>Eimeriorina</taxon>
        <taxon>Sarcocystidae</taxon>
        <taxon>Cystoisospora</taxon>
    </lineage>
</organism>
<gene>
    <name evidence="4" type="ORF">CSUI_000310</name>
</gene>
<sequence length="1078" mass="119695">MSSLYVHPTNTAKKTKKGDTPGDSHVSSLSSSSSSGSSSCVKKPIRKPLENGRYLCYKCKTNLAICDCREKCCKECFLKLVSGVCTANLGKIQREPFRLSLTKRNLSSSPSFLPEENLSSPLHSSLHTSVSSSTEPTQKPSSLALVTLPCPRHLHADACPSSSRFSSSSLAKEGVARGASSDLRHTEEAKDFSTAEAKSSSVEETKRETREAHEDQGVPTREIERGLSRGEVKSTSSSWKKDFSSEGGKEQEDEDRKELQAKERCQEIVQPLSNSSRNEDEEEKEEKNPSLLQMTLKAREPVENEEEEDAQLRWYVAVSGGASSLSLLSLMQRFLKEKAEKSEKRRRGKEQRERRCGSNGRRGQGGGEEKEEKMREKDKGKDERRNSNRREEEKEEGNMKPSDTDVKCSQKKDHERSPSVVSPTSVSLPLVALHVDLQSLFPSSLSSCPSSSSLSSSSSTASTPKQEEDFTGKSSFSSSLLALEIGQYVQSLGDGGGVTFHVLSPGAAFFTPPSTPCAPPPPSSCSFPPPSSSPPPASSPSLCVDEDRYNWVVRSPFTRETRILRLLLSEILLEDPSAFDELLRIITFRVLVHFFLRRFQRTSSRLLSEENLHILYPSISLNSASRSSSSFLSSSSSLSPSSASEDTQGIGGDATAEEGKEIFSYSSPILCYGDNSSTLACRLLQRACSGDGSGLRSESSLQDIRFNPLFSLSRPFLSISSKEAALYCRYTRTPSLSIQPYIATIPLPPVSSTFSLPPSVDLEKAPPKRDLTEEKKQNTDEEEKKIHFSSSSFSLVSYHHPSPSTTLSSPETSPANSLFDCIYTRYEAFLSQSNVIKKENKLQSANKTFSPLPLSCILRFFLEDLQTNFPSTCSNVLKTSQKVPIHRSSSPPSFFFSSSCVEVASLFSSSYKDRRVNEAIDKERFSKEELDTKRKNNVSEKEKKKNCCLHEEEEGKKKKKERKEEEDGERKRERVSLCQLCFRGEIDVNGLYDDSLWNFNQKTNLSSVFDESSFLSSASFSFSSWRDLPLCLPCARTASSCLPSAYLVYLLLLTGDEGFWKNERKQCRGLSCHESRLS</sequence>
<reference evidence="4 5" key="1">
    <citation type="journal article" date="2017" name="Int. J. Parasitol.">
        <title>The genome of the protozoan parasite Cystoisospora suis and a reverse vaccinology approach to identify vaccine candidates.</title>
        <authorList>
            <person name="Palmieri N."/>
            <person name="Shrestha A."/>
            <person name="Ruttkowski B."/>
            <person name="Beck T."/>
            <person name="Vogl C."/>
            <person name="Tomley F."/>
            <person name="Blake D.P."/>
            <person name="Joachim A."/>
        </authorList>
    </citation>
    <scope>NUCLEOTIDE SEQUENCE [LARGE SCALE GENOMIC DNA]</scope>
    <source>
        <strain evidence="4 5">Wien I</strain>
    </source>
</reference>
<feature type="region of interest" description="Disordered" evidence="3">
    <location>
        <begin position="1"/>
        <end position="43"/>
    </location>
</feature>
<feature type="region of interest" description="Disordered" evidence="3">
    <location>
        <begin position="520"/>
        <end position="541"/>
    </location>
</feature>
<evidence type="ECO:0000313" key="5">
    <source>
        <dbReference type="Proteomes" id="UP000221165"/>
    </source>
</evidence>
<dbReference type="EMBL" id="MIGC01000133">
    <property type="protein sequence ID" value="PHJ25833.1"/>
    <property type="molecule type" value="Genomic_DNA"/>
</dbReference>
<feature type="compositionally biased region" description="Basic and acidic residues" evidence="3">
    <location>
        <begin position="201"/>
        <end position="232"/>
    </location>
</feature>
<dbReference type="PANTHER" id="PTHR20882">
    <property type="entry name" value="CYTOPLASMIC TRNA 2-THIOLATION PROTEIN 2"/>
    <property type="match status" value="1"/>
</dbReference>
<evidence type="ECO:0000313" key="4">
    <source>
        <dbReference type="EMBL" id="PHJ25833.1"/>
    </source>
</evidence>
<dbReference type="OrthoDB" id="333781at2759"/>
<feature type="compositionally biased region" description="Low complexity" evidence="3">
    <location>
        <begin position="113"/>
        <end position="136"/>
    </location>
</feature>
<keyword evidence="5" id="KW-1185">Reference proteome</keyword>
<dbReference type="GO" id="GO:0002143">
    <property type="term" value="P:tRNA wobble position uridine thiolation"/>
    <property type="evidence" value="ECO:0007669"/>
    <property type="project" value="TreeGrafter"/>
</dbReference>
<dbReference type="PANTHER" id="PTHR20882:SF14">
    <property type="entry name" value="CYTOPLASMIC TRNA 2-THIOLATION PROTEIN 2"/>
    <property type="match status" value="1"/>
</dbReference>
<feature type="region of interest" description="Disordered" evidence="3">
    <location>
        <begin position="758"/>
        <end position="783"/>
    </location>
</feature>